<organism evidence="5 6">
    <name type="scientific">Teratosphaeria nubilosa</name>
    <dbReference type="NCBI Taxonomy" id="161662"/>
    <lineage>
        <taxon>Eukaryota</taxon>
        <taxon>Fungi</taxon>
        <taxon>Dikarya</taxon>
        <taxon>Ascomycota</taxon>
        <taxon>Pezizomycotina</taxon>
        <taxon>Dothideomycetes</taxon>
        <taxon>Dothideomycetidae</taxon>
        <taxon>Mycosphaerellales</taxon>
        <taxon>Teratosphaeriaceae</taxon>
        <taxon>Teratosphaeria</taxon>
    </lineage>
</organism>
<evidence type="ECO:0000256" key="3">
    <source>
        <dbReference type="SAM" id="MobiDB-lite"/>
    </source>
</evidence>
<dbReference type="Gene3D" id="3.40.50.80">
    <property type="entry name" value="Nucleotide-binding domain of ferredoxin-NADP reductase (FNR) module"/>
    <property type="match status" value="1"/>
</dbReference>
<dbReference type="InterPro" id="IPR052128">
    <property type="entry name" value="Oxidoreductase_NAD-binding"/>
</dbReference>
<dbReference type="PANTHER" id="PTHR46505">
    <property type="entry name" value="OXIDOREDUCTASE NAD-BINDING DOMAIN-CONTAINING PROTEIN 1"/>
    <property type="match status" value="1"/>
</dbReference>
<dbReference type="InterPro" id="IPR017927">
    <property type="entry name" value="FAD-bd_FR_type"/>
</dbReference>
<accession>A0A6G1KW21</accession>
<dbReference type="InterPro" id="IPR039261">
    <property type="entry name" value="FNR_nucleotide-bd"/>
</dbReference>
<evidence type="ECO:0000313" key="5">
    <source>
        <dbReference type="EMBL" id="KAF2764610.1"/>
    </source>
</evidence>
<dbReference type="Proteomes" id="UP000799436">
    <property type="component" value="Unassembled WGS sequence"/>
</dbReference>
<dbReference type="CDD" id="cd00322">
    <property type="entry name" value="FNR_like"/>
    <property type="match status" value="1"/>
</dbReference>
<dbReference type="GO" id="GO:0005739">
    <property type="term" value="C:mitochondrion"/>
    <property type="evidence" value="ECO:0007669"/>
    <property type="project" value="TreeGrafter"/>
</dbReference>
<dbReference type="InterPro" id="IPR017938">
    <property type="entry name" value="Riboflavin_synthase-like_b-brl"/>
</dbReference>
<protein>
    <recommendedName>
        <fullName evidence="4">FAD-binding FR-type domain-containing protein</fullName>
    </recommendedName>
</protein>
<feature type="region of interest" description="Disordered" evidence="3">
    <location>
        <begin position="1"/>
        <end position="25"/>
    </location>
</feature>
<dbReference type="EMBL" id="ML995916">
    <property type="protein sequence ID" value="KAF2764610.1"/>
    <property type="molecule type" value="Genomic_DNA"/>
</dbReference>
<dbReference type="SUPFAM" id="SSF63380">
    <property type="entry name" value="Riboflavin synthase domain-like"/>
    <property type="match status" value="1"/>
</dbReference>
<proteinExistence type="predicted"/>
<evidence type="ECO:0000259" key="4">
    <source>
        <dbReference type="PROSITE" id="PS51384"/>
    </source>
</evidence>
<dbReference type="PROSITE" id="PS51384">
    <property type="entry name" value="FAD_FR"/>
    <property type="match status" value="1"/>
</dbReference>
<name>A0A6G1KW21_9PEZI</name>
<evidence type="ECO:0000313" key="6">
    <source>
        <dbReference type="Proteomes" id="UP000799436"/>
    </source>
</evidence>
<keyword evidence="1" id="KW-0560">Oxidoreductase</keyword>
<dbReference type="Gene3D" id="2.40.30.10">
    <property type="entry name" value="Translation factors"/>
    <property type="match status" value="1"/>
</dbReference>
<dbReference type="GO" id="GO:0016491">
    <property type="term" value="F:oxidoreductase activity"/>
    <property type="evidence" value="ECO:0007669"/>
    <property type="project" value="UniProtKB-KW"/>
</dbReference>
<keyword evidence="6" id="KW-1185">Reference proteome</keyword>
<feature type="domain" description="FAD-binding FR-type" evidence="4">
    <location>
        <begin position="22"/>
        <end position="131"/>
    </location>
</feature>
<dbReference type="SUPFAM" id="SSF52343">
    <property type="entry name" value="Ferredoxin reductase-like, C-terminal NADP-linked domain"/>
    <property type="match status" value="1"/>
</dbReference>
<sequence>MASIGPASVPHEQRTAAEPRQGQPEPVVISNIRQINESIRLFRLSAVDPNHSFDFLPGQWVDTFVPGVPQAGGFTITSIPYEARPTKHSSPYIELAVQKSRNPPAQALSQPEESILGLQLVVRVGGSFTWPPPKIDVGSIDRLVLVAAGVGINPLIAIFSTLIKSSARPKEIHFLYGTKAGPEVDPKTILFLPRLMDLIAIADSKDVTLRLFLTGTGDVGRIENGKLLNLTFARRMNADDLVNALDGFKNASLGAQYDRAGALCYVCGPQKMTDETVDFLRQQEGMTDDRVLCEKWW</sequence>
<dbReference type="OrthoDB" id="436496at2759"/>
<evidence type="ECO:0000256" key="1">
    <source>
        <dbReference type="ARBA" id="ARBA00023002"/>
    </source>
</evidence>
<gene>
    <name evidence="5" type="ORF">EJ03DRAFT_331719</name>
</gene>
<dbReference type="AlphaFoldDB" id="A0A6G1KW21"/>
<keyword evidence="2" id="KW-0520">NAD</keyword>
<evidence type="ECO:0000256" key="2">
    <source>
        <dbReference type="ARBA" id="ARBA00023027"/>
    </source>
</evidence>
<reference evidence="5" key="1">
    <citation type="journal article" date="2020" name="Stud. Mycol.">
        <title>101 Dothideomycetes genomes: a test case for predicting lifestyles and emergence of pathogens.</title>
        <authorList>
            <person name="Haridas S."/>
            <person name="Albert R."/>
            <person name="Binder M."/>
            <person name="Bloem J."/>
            <person name="Labutti K."/>
            <person name="Salamov A."/>
            <person name="Andreopoulos B."/>
            <person name="Baker S."/>
            <person name="Barry K."/>
            <person name="Bills G."/>
            <person name="Bluhm B."/>
            <person name="Cannon C."/>
            <person name="Castanera R."/>
            <person name="Culley D."/>
            <person name="Daum C."/>
            <person name="Ezra D."/>
            <person name="Gonzalez J."/>
            <person name="Henrissat B."/>
            <person name="Kuo A."/>
            <person name="Liang C."/>
            <person name="Lipzen A."/>
            <person name="Lutzoni F."/>
            <person name="Magnuson J."/>
            <person name="Mondo S."/>
            <person name="Nolan M."/>
            <person name="Ohm R."/>
            <person name="Pangilinan J."/>
            <person name="Park H.-J."/>
            <person name="Ramirez L."/>
            <person name="Alfaro M."/>
            <person name="Sun H."/>
            <person name="Tritt A."/>
            <person name="Yoshinaga Y."/>
            <person name="Zwiers L.-H."/>
            <person name="Turgeon B."/>
            <person name="Goodwin S."/>
            <person name="Spatafora J."/>
            <person name="Crous P."/>
            <person name="Grigoriev I."/>
        </authorList>
    </citation>
    <scope>NUCLEOTIDE SEQUENCE</scope>
    <source>
        <strain evidence="5">CBS 116005</strain>
    </source>
</reference>
<dbReference type="PANTHER" id="PTHR46505:SF1">
    <property type="entry name" value="OXIDOREDUCTASE NAD-BINDING DOMAIN-CONTAINING PROTEIN 1"/>
    <property type="match status" value="1"/>
</dbReference>